<dbReference type="EMBL" id="LHQQ01000010">
    <property type="protein sequence ID" value="KOS47937.1"/>
    <property type="molecule type" value="Genomic_DNA"/>
</dbReference>
<gene>
    <name evidence="1" type="ORF">ACN38_g1055</name>
</gene>
<keyword evidence="2" id="KW-1185">Reference proteome</keyword>
<sequence>MAWWDSSSPNWLENLEPIFTQEINGFREELVYQIDILVNHPGHQHIVSQRLATTSRSLPKIKMLGSDISVYFPNDPLITGRRPGYFQTTLPRVCDFIEKTLMDLSKTLIHDPHSAASVAWQLQDMLDDYFILVSWEVDSGNMYKGPMCWDRCLCDRTASYR</sequence>
<proteinExistence type="predicted"/>
<comment type="caution">
    <text evidence="1">The sequence shown here is derived from an EMBL/GenBank/DDBJ whole genome shotgun (WGS) entry which is preliminary data.</text>
</comment>
<dbReference type="AlphaFoldDB" id="A0A0M8PC78"/>
<dbReference type="OrthoDB" id="4276636at2759"/>
<reference evidence="1 2" key="1">
    <citation type="submission" date="2015-08" db="EMBL/GenBank/DDBJ databases">
        <title>Genome sequencing of Penicillium nordicum.</title>
        <authorList>
            <person name="Nguyen H.D."/>
            <person name="Seifert K.A."/>
        </authorList>
    </citation>
    <scope>NUCLEOTIDE SEQUENCE [LARGE SCALE GENOMIC DNA]</scope>
    <source>
        <strain evidence="1 2">DAOMC 185683</strain>
    </source>
</reference>
<evidence type="ECO:0000313" key="1">
    <source>
        <dbReference type="EMBL" id="KOS47937.1"/>
    </source>
</evidence>
<organism evidence="1 2">
    <name type="scientific">Penicillium nordicum</name>
    <dbReference type="NCBI Taxonomy" id="229535"/>
    <lineage>
        <taxon>Eukaryota</taxon>
        <taxon>Fungi</taxon>
        <taxon>Dikarya</taxon>
        <taxon>Ascomycota</taxon>
        <taxon>Pezizomycotina</taxon>
        <taxon>Eurotiomycetes</taxon>
        <taxon>Eurotiomycetidae</taxon>
        <taxon>Eurotiales</taxon>
        <taxon>Aspergillaceae</taxon>
        <taxon>Penicillium</taxon>
    </lineage>
</organism>
<accession>A0A0M8PC78</accession>
<evidence type="ECO:0000313" key="2">
    <source>
        <dbReference type="Proteomes" id="UP000037696"/>
    </source>
</evidence>
<dbReference type="Proteomes" id="UP000037696">
    <property type="component" value="Unassembled WGS sequence"/>
</dbReference>
<protein>
    <submittedName>
        <fullName evidence="1">Uncharacterized protein</fullName>
    </submittedName>
</protein>
<name>A0A0M8PC78_9EURO</name>